<dbReference type="Proteomes" id="UP000320717">
    <property type="component" value="Chromosome"/>
</dbReference>
<gene>
    <name evidence="2" type="ORF">FQA45_15830</name>
</gene>
<evidence type="ECO:0000313" key="3">
    <source>
        <dbReference type="Proteomes" id="UP000320717"/>
    </source>
</evidence>
<dbReference type="SUPFAM" id="SSF54427">
    <property type="entry name" value="NTF2-like"/>
    <property type="match status" value="1"/>
</dbReference>
<organism evidence="2 3">
    <name type="scientific">Glutamicibacter halophytocola</name>
    <dbReference type="NCBI Taxonomy" id="1933880"/>
    <lineage>
        <taxon>Bacteria</taxon>
        <taxon>Bacillati</taxon>
        <taxon>Actinomycetota</taxon>
        <taxon>Actinomycetes</taxon>
        <taxon>Micrococcales</taxon>
        <taxon>Micrococcaceae</taxon>
        <taxon>Glutamicibacter</taxon>
    </lineage>
</organism>
<feature type="domain" description="SnoaL-like" evidence="1">
    <location>
        <begin position="3"/>
        <end position="111"/>
    </location>
</feature>
<reference evidence="2 3" key="1">
    <citation type="submission" date="2019-07" db="EMBL/GenBank/DDBJ databases">
        <title>Complete Genome Sequence of drought tolerant Plant Growth-Promoting Rhizobacterium Glutamicibacter halophytocola DR408.</title>
        <authorList>
            <person name="Nishu S.D."/>
            <person name="Lee T.K."/>
        </authorList>
    </citation>
    <scope>NUCLEOTIDE SEQUENCE [LARGE SCALE GENOMIC DNA]</scope>
    <source>
        <strain evidence="2 3">DR408</strain>
    </source>
</reference>
<name>A0ABX5YEP9_9MICC</name>
<dbReference type="InterPro" id="IPR037401">
    <property type="entry name" value="SnoaL-like"/>
</dbReference>
<proteinExistence type="predicted"/>
<protein>
    <submittedName>
        <fullName evidence="2">Nuclear transport factor 2 family protein</fullName>
    </submittedName>
</protein>
<keyword evidence="3" id="KW-1185">Reference proteome</keyword>
<dbReference type="InterPro" id="IPR032710">
    <property type="entry name" value="NTF2-like_dom_sf"/>
</dbReference>
<evidence type="ECO:0000313" key="2">
    <source>
        <dbReference type="EMBL" id="QDY68143.1"/>
    </source>
</evidence>
<dbReference type="Gene3D" id="3.10.450.50">
    <property type="match status" value="1"/>
</dbReference>
<dbReference type="EMBL" id="CP042260">
    <property type="protein sequence ID" value="QDY68143.1"/>
    <property type="molecule type" value="Genomic_DNA"/>
</dbReference>
<accession>A0ABX5YEP9</accession>
<dbReference type="Pfam" id="PF13474">
    <property type="entry name" value="SnoaL_3"/>
    <property type="match status" value="1"/>
</dbReference>
<evidence type="ECO:0000259" key="1">
    <source>
        <dbReference type="Pfam" id="PF13474"/>
    </source>
</evidence>
<sequence>MREYEAANSSRVLDRVLAHISPEASYWFSDGSYYGHEEIRVALQNTFDTIQNEVYSIHDLAWVTVKSDIAVCRYHFSWIGLINGQPRSGTGRGTNVLVRHKSGWLIEHEQLTSDG</sequence>